<accession>A0ABV6XB83</accession>
<organism evidence="1 2">
    <name type="scientific">Streptacidiphilus alkalitolerans</name>
    <dbReference type="NCBI Taxonomy" id="3342712"/>
    <lineage>
        <taxon>Bacteria</taxon>
        <taxon>Bacillati</taxon>
        <taxon>Actinomycetota</taxon>
        <taxon>Actinomycetes</taxon>
        <taxon>Kitasatosporales</taxon>
        <taxon>Streptomycetaceae</taxon>
        <taxon>Streptacidiphilus</taxon>
    </lineage>
</organism>
<sequence length="156" mass="17553">MSEPDPVDLIDLSDAEGNSCIVRVTRRFQPGILTGHDILCADVLASASFVDARLELYLLQDDLAAWDLQLDQLDVGGNASIGGDRGLSLGFHLHEDRSVSVTVDDPDRLTTVLWMRPASDWIEEHRRRLAQLRQTWPSEVIETSPMVYAWKPNRRS</sequence>
<proteinExistence type="predicted"/>
<dbReference type="Proteomes" id="UP001592530">
    <property type="component" value="Unassembled WGS sequence"/>
</dbReference>
<reference evidence="1 2" key="1">
    <citation type="submission" date="2024-09" db="EMBL/GenBank/DDBJ databases">
        <authorList>
            <person name="Lee S.D."/>
        </authorList>
    </citation>
    <scope>NUCLEOTIDE SEQUENCE [LARGE SCALE GENOMIC DNA]</scope>
    <source>
        <strain evidence="1 2">N1-3</strain>
    </source>
</reference>
<evidence type="ECO:0000313" key="1">
    <source>
        <dbReference type="EMBL" id="MFC1435520.1"/>
    </source>
</evidence>
<dbReference type="EMBL" id="JBHEZY010000019">
    <property type="protein sequence ID" value="MFC1435520.1"/>
    <property type="molecule type" value="Genomic_DNA"/>
</dbReference>
<evidence type="ECO:0000313" key="2">
    <source>
        <dbReference type="Proteomes" id="UP001592530"/>
    </source>
</evidence>
<dbReference type="InterPro" id="IPR046003">
    <property type="entry name" value="DUF5959"/>
</dbReference>
<comment type="caution">
    <text evidence="1">The sequence shown here is derived from an EMBL/GenBank/DDBJ whole genome shotgun (WGS) entry which is preliminary data.</text>
</comment>
<name>A0ABV6XB83_9ACTN</name>
<gene>
    <name evidence="1" type="ORF">ACEZDB_33260</name>
</gene>
<protein>
    <submittedName>
        <fullName evidence="1">DUF5959 family protein</fullName>
    </submittedName>
</protein>
<dbReference type="RefSeq" id="WP_380558729.1">
    <property type="nucleotide sequence ID" value="NZ_JBHEZY010000019.1"/>
</dbReference>
<dbReference type="Pfam" id="PF19384">
    <property type="entry name" value="DUF5959"/>
    <property type="match status" value="1"/>
</dbReference>